<evidence type="ECO:0000256" key="3">
    <source>
        <dbReference type="ARBA" id="ARBA00023125"/>
    </source>
</evidence>
<dbReference type="Pfam" id="PF13495">
    <property type="entry name" value="Phage_int_SAM_4"/>
    <property type="match status" value="1"/>
</dbReference>
<dbReference type="RefSeq" id="WP_181738648.1">
    <property type="nucleotide sequence ID" value="NZ_JACEOL010000018.1"/>
</dbReference>
<organism evidence="8 9">
    <name type="scientific">Thermoactinomyces mirandus</name>
    <dbReference type="NCBI Taxonomy" id="2756294"/>
    <lineage>
        <taxon>Bacteria</taxon>
        <taxon>Bacillati</taxon>
        <taxon>Bacillota</taxon>
        <taxon>Bacilli</taxon>
        <taxon>Bacillales</taxon>
        <taxon>Thermoactinomycetaceae</taxon>
        <taxon>Thermoactinomyces</taxon>
    </lineage>
</organism>
<dbReference type="PROSITE" id="PS51900">
    <property type="entry name" value="CB"/>
    <property type="match status" value="1"/>
</dbReference>
<comment type="caution">
    <text evidence="8">The sequence shown here is derived from an EMBL/GenBank/DDBJ whole genome shotgun (WGS) entry which is preliminary data.</text>
</comment>
<evidence type="ECO:0000259" key="6">
    <source>
        <dbReference type="PROSITE" id="PS51898"/>
    </source>
</evidence>
<protein>
    <submittedName>
        <fullName evidence="8">Tyrosine-type recombinase/integrase</fullName>
    </submittedName>
</protein>
<evidence type="ECO:0000259" key="7">
    <source>
        <dbReference type="PROSITE" id="PS51900"/>
    </source>
</evidence>
<dbReference type="Gene3D" id="1.10.150.130">
    <property type="match status" value="1"/>
</dbReference>
<evidence type="ECO:0000256" key="5">
    <source>
        <dbReference type="PROSITE-ProRule" id="PRU01248"/>
    </source>
</evidence>
<dbReference type="AlphaFoldDB" id="A0A7W1XR78"/>
<dbReference type="PANTHER" id="PTHR30349">
    <property type="entry name" value="PHAGE INTEGRASE-RELATED"/>
    <property type="match status" value="1"/>
</dbReference>
<evidence type="ECO:0000313" key="8">
    <source>
        <dbReference type="EMBL" id="MBA4601797.1"/>
    </source>
</evidence>
<dbReference type="InterPro" id="IPR002104">
    <property type="entry name" value="Integrase_catalytic"/>
</dbReference>
<dbReference type="InterPro" id="IPR013762">
    <property type="entry name" value="Integrase-like_cat_sf"/>
</dbReference>
<keyword evidence="4" id="KW-0233">DNA recombination</keyword>
<evidence type="ECO:0000313" key="9">
    <source>
        <dbReference type="Proteomes" id="UP000538292"/>
    </source>
</evidence>
<gene>
    <name evidence="8" type="ORF">H2C83_05570</name>
</gene>
<dbReference type="InterPro" id="IPR011010">
    <property type="entry name" value="DNA_brk_join_enz"/>
</dbReference>
<accession>A0A7W1XR78</accession>
<dbReference type="Gene3D" id="1.10.443.10">
    <property type="entry name" value="Intergrase catalytic core"/>
    <property type="match status" value="1"/>
</dbReference>
<proteinExistence type="inferred from homology"/>
<name>A0A7W1XR78_9BACL</name>
<evidence type="ECO:0000256" key="2">
    <source>
        <dbReference type="ARBA" id="ARBA00022908"/>
    </source>
</evidence>
<dbReference type="CDD" id="cd00397">
    <property type="entry name" value="DNA_BRE_C"/>
    <property type="match status" value="1"/>
</dbReference>
<dbReference type="GO" id="GO:0003677">
    <property type="term" value="F:DNA binding"/>
    <property type="evidence" value="ECO:0007669"/>
    <property type="project" value="UniProtKB-UniRule"/>
</dbReference>
<dbReference type="EMBL" id="JACEOL010000018">
    <property type="protein sequence ID" value="MBA4601797.1"/>
    <property type="molecule type" value="Genomic_DNA"/>
</dbReference>
<dbReference type="InterPro" id="IPR004107">
    <property type="entry name" value="Integrase_SAM-like_N"/>
</dbReference>
<dbReference type="GO" id="GO:0006310">
    <property type="term" value="P:DNA recombination"/>
    <property type="evidence" value="ECO:0007669"/>
    <property type="project" value="UniProtKB-KW"/>
</dbReference>
<comment type="similarity">
    <text evidence="1">Belongs to the 'phage' integrase family.</text>
</comment>
<dbReference type="InterPro" id="IPR010998">
    <property type="entry name" value="Integrase_recombinase_N"/>
</dbReference>
<dbReference type="InterPro" id="IPR050090">
    <property type="entry name" value="Tyrosine_recombinase_XerCD"/>
</dbReference>
<dbReference type="GO" id="GO:0015074">
    <property type="term" value="P:DNA integration"/>
    <property type="evidence" value="ECO:0007669"/>
    <property type="project" value="UniProtKB-KW"/>
</dbReference>
<feature type="domain" description="Core-binding (CB)" evidence="7">
    <location>
        <begin position="4"/>
        <end position="92"/>
    </location>
</feature>
<keyword evidence="9" id="KW-1185">Reference proteome</keyword>
<dbReference type="SUPFAM" id="SSF56349">
    <property type="entry name" value="DNA breaking-rejoining enzymes"/>
    <property type="match status" value="1"/>
</dbReference>
<evidence type="ECO:0000256" key="1">
    <source>
        <dbReference type="ARBA" id="ARBA00008857"/>
    </source>
</evidence>
<sequence>MDVGTFSDFIDEFVKWLIVSGKRERTIDEYVTAVMLFAVWLGKNYHPLNSPAQVLGKHILAWQNELLTGKKLSIATVHKRMASLKSFWNFLVEKNLVRQNPLEDIQLRQTVSPPLSHSWLSRQEEVRLLTQIEMEKNDWKQARNRCMVLLMLDAGCTVSELVQIDWDQILWEKHEILIKNELFERRVPVTGRLYRALQDWYRQTDRKKGPAICSQWGKRMTRQGVHYLVKKYMNDTGMKQYSAHTLRHTFCRRLIEAKVDLETVTCLAGHQSIETTKRYL</sequence>
<reference evidence="8 9" key="1">
    <citation type="submission" date="2020-07" db="EMBL/GenBank/DDBJ databases">
        <title>Thermoactinomyces phylogeny.</title>
        <authorList>
            <person name="Dunlap C."/>
        </authorList>
    </citation>
    <scope>NUCLEOTIDE SEQUENCE [LARGE SCALE GENOMIC DNA]</scope>
    <source>
        <strain evidence="8 9">AMNI-1</strain>
    </source>
</reference>
<dbReference type="PANTHER" id="PTHR30349:SF41">
    <property type="entry name" value="INTEGRASE_RECOMBINASE PROTEIN MJ0367-RELATED"/>
    <property type="match status" value="1"/>
</dbReference>
<dbReference type="PROSITE" id="PS51898">
    <property type="entry name" value="TYR_RECOMBINASE"/>
    <property type="match status" value="1"/>
</dbReference>
<feature type="domain" description="Tyr recombinase" evidence="6">
    <location>
        <begin position="115"/>
        <end position="280"/>
    </location>
</feature>
<dbReference type="Pfam" id="PF00589">
    <property type="entry name" value="Phage_integrase"/>
    <property type="match status" value="1"/>
</dbReference>
<dbReference type="Proteomes" id="UP000538292">
    <property type="component" value="Unassembled WGS sequence"/>
</dbReference>
<evidence type="ECO:0000256" key="4">
    <source>
        <dbReference type="ARBA" id="ARBA00023172"/>
    </source>
</evidence>
<dbReference type="InterPro" id="IPR044068">
    <property type="entry name" value="CB"/>
</dbReference>
<keyword evidence="3 5" id="KW-0238">DNA-binding</keyword>
<keyword evidence="2" id="KW-0229">DNA integration</keyword>